<feature type="compositionally biased region" description="Polar residues" evidence="1">
    <location>
        <begin position="317"/>
        <end position="328"/>
    </location>
</feature>
<accession>A0A6C0BPN6</accession>
<name>A0A6C0BPN6_9ZZZZ</name>
<reference evidence="2" key="1">
    <citation type="journal article" date="2020" name="Nature">
        <title>Giant virus diversity and host interactions through global metagenomics.</title>
        <authorList>
            <person name="Schulz F."/>
            <person name="Roux S."/>
            <person name="Paez-Espino D."/>
            <person name="Jungbluth S."/>
            <person name="Walsh D.A."/>
            <person name="Denef V.J."/>
            <person name="McMahon K.D."/>
            <person name="Konstantinidis K.T."/>
            <person name="Eloe-Fadrosh E.A."/>
            <person name="Kyrpides N.C."/>
            <person name="Woyke T."/>
        </authorList>
    </citation>
    <scope>NUCLEOTIDE SEQUENCE</scope>
    <source>
        <strain evidence="2">GVMAG-M-3300017989-17</strain>
    </source>
</reference>
<feature type="region of interest" description="Disordered" evidence="1">
    <location>
        <begin position="419"/>
        <end position="488"/>
    </location>
</feature>
<feature type="region of interest" description="Disordered" evidence="1">
    <location>
        <begin position="307"/>
        <end position="377"/>
    </location>
</feature>
<feature type="compositionally biased region" description="Basic residues" evidence="1">
    <location>
        <begin position="75"/>
        <end position="104"/>
    </location>
</feature>
<sequence length="581" mass="65964">MSRRGSIIPVKSPRTGKVKGFRRYVPYTTKDGRKTRRMQFMARKDWPSAATLKRMGIRESLAQIEKNNLADLSRGRKRRSKSRSSQKGSKRKSSRQSRKPRKPQGARMSAHEKAFRKHYSRPDAATTKAAKKAVTTKNLRQSMMYGAPSGKTSTAKKRGSGRLTNKQVAKLLKIQEATVARKPAAYRYRLMSRYLAKDTDYVKKRPKLKLPSNFVMPLPDLQHAELVILAEDVGNWYGNRRGDLPFKLDDPDHESLQKVRQLIKQRGGKVTPLTKKRLDYIWELSKQFDYKQLGFYKFHEAIANALEGGNPRDKIPNKSSGASVSRSHSLGAAVSRSWKKSHPRDKSGRFVSPRKGKKSRSKSSKKEGSREWSKKKNQALRRLMKREFGHILSKAEYKALPKAVQRELQLQAYESAYPEKVKNSPDRLLSNKALSKRVSTQAKKAKKEALKAAKKARKSAKSSSRSAAKSRSGGKGPKSRAPMFPEGKYPGEAQAIQDFIAAYAGKEFKSDAARLAAMTKDLKKSKKVVKRSTSYDAWKKEPWEYDLGGIDTEGSDDSFMRQLRSKGFMSDMDEAERKKYY</sequence>
<dbReference type="AlphaFoldDB" id="A0A6C0BPN6"/>
<dbReference type="EMBL" id="MN739201">
    <property type="protein sequence ID" value="QHS93223.1"/>
    <property type="molecule type" value="Genomic_DNA"/>
</dbReference>
<organism evidence="2">
    <name type="scientific">viral metagenome</name>
    <dbReference type="NCBI Taxonomy" id="1070528"/>
    <lineage>
        <taxon>unclassified sequences</taxon>
        <taxon>metagenomes</taxon>
        <taxon>organismal metagenomes</taxon>
    </lineage>
</organism>
<feature type="region of interest" description="Disordered" evidence="1">
    <location>
        <begin position="68"/>
        <end position="129"/>
    </location>
</feature>
<feature type="compositionally biased region" description="Low complexity" evidence="1">
    <location>
        <begin position="461"/>
        <end position="471"/>
    </location>
</feature>
<feature type="compositionally biased region" description="Basic residues" evidence="1">
    <location>
        <begin position="352"/>
        <end position="363"/>
    </location>
</feature>
<feature type="compositionally biased region" description="Basic and acidic residues" evidence="1">
    <location>
        <begin position="364"/>
        <end position="374"/>
    </location>
</feature>
<evidence type="ECO:0000313" key="2">
    <source>
        <dbReference type="EMBL" id="QHS93223.1"/>
    </source>
</evidence>
<evidence type="ECO:0000256" key="1">
    <source>
        <dbReference type="SAM" id="MobiDB-lite"/>
    </source>
</evidence>
<protein>
    <submittedName>
        <fullName evidence="2">Uncharacterized protein</fullName>
    </submittedName>
</protein>
<proteinExistence type="predicted"/>